<keyword evidence="3" id="KW-0998">Cell outer membrane</keyword>
<keyword evidence="2" id="KW-0472">Membrane</keyword>
<feature type="compositionally biased region" description="Low complexity" evidence="5">
    <location>
        <begin position="137"/>
        <end position="150"/>
    </location>
</feature>
<dbReference type="Pfam" id="PF00263">
    <property type="entry name" value="Secretin"/>
    <property type="match status" value="1"/>
</dbReference>
<feature type="region of interest" description="Disordered" evidence="5">
    <location>
        <begin position="134"/>
        <end position="163"/>
    </location>
</feature>
<dbReference type="InterPro" id="IPR004845">
    <property type="entry name" value="T2SS_GspD_CS"/>
</dbReference>
<dbReference type="InterPro" id="IPR011662">
    <property type="entry name" value="Secretin/TonB_short_N"/>
</dbReference>
<dbReference type="InterPro" id="IPR050810">
    <property type="entry name" value="Bact_Secretion_Sys_Channel"/>
</dbReference>
<dbReference type="PRINTS" id="PR00811">
    <property type="entry name" value="BCTERIALGSPD"/>
</dbReference>
<gene>
    <name evidence="7" type="ORF">VPK24_14290</name>
</gene>
<accession>A0ABW7CDA3</accession>
<keyword evidence="8" id="KW-1185">Reference proteome</keyword>
<organism evidence="7 8">
    <name type="scientific">Limnothrix redekei LRLZ20PSL1</name>
    <dbReference type="NCBI Taxonomy" id="3112953"/>
    <lineage>
        <taxon>Bacteria</taxon>
        <taxon>Bacillati</taxon>
        <taxon>Cyanobacteriota</taxon>
        <taxon>Cyanophyceae</taxon>
        <taxon>Pseudanabaenales</taxon>
        <taxon>Pseudanabaenaceae</taxon>
        <taxon>Limnothrix</taxon>
    </lineage>
</organism>
<dbReference type="PANTHER" id="PTHR30332">
    <property type="entry name" value="PROBABLE GENERAL SECRETION PATHWAY PROTEIN D"/>
    <property type="match status" value="1"/>
</dbReference>
<comment type="caution">
    <text evidence="7">The sequence shown here is derived from an EMBL/GenBank/DDBJ whole genome shotgun (WGS) entry which is preliminary data.</text>
</comment>
<dbReference type="InterPro" id="IPR001775">
    <property type="entry name" value="GspD/PilQ"/>
</dbReference>
<comment type="similarity">
    <text evidence="4">Belongs to the bacterial secretin family.</text>
</comment>
<dbReference type="SMART" id="SM00965">
    <property type="entry name" value="STN"/>
    <property type="match status" value="1"/>
</dbReference>
<dbReference type="RefSeq" id="WP_393014371.1">
    <property type="nucleotide sequence ID" value="NZ_JAZAQF010000082.1"/>
</dbReference>
<evidence type="ECO:0000313" key="7">
    <source>
        <dbReference type="EMBL" id="MFG3818813.1"/>
    </source>
</evidence>
<feature type="domain" description="Secretin/TonB short N-terminal" evidence="6">
    <location>
        <begin position="248"/>
        <end position="315"/>
    </location>
</feature>
<protein>
    <submittedName>
        <fullName evidence="7">Secretin and TonB N-terminal domain-containing protein</fullName>
    </submittedName>
</protein>
<dbReference type="Proteomes" id="UP001604335">
    <property type="component" value="Unassembled WGS sequence"/>
</dbReference>
<name>A0ABW7CDA3_9CYAN</name>
<evidence type="ECO:0000256" key="4">
    <source>
        <dbReference type="RuleBase" id="RU004003"/>
    </source>
</evidence>
<dbReference type="Pfam" id="PF11741">
    <property type="entry name" value="AMIN"/>
    <property type="match status" value="1"/>
</dbReference>
<keyword evidence="1" id="KW-0813">Transport</keyword>
<proteinExistence type="inferred from homology"/>
<sequence>MNYERILGNAALMGGLATVAIVQPALAETNVLDVRISGSGSGVDVELVTDSVDRPQVFLLPPQGTSLIAHVAGARLVVPGGNVTRANPAPGIAAVEVTQLDGSTVQVTVRGTTARPTGRIRPSNNNAVLLSYAGTATPSTPSTPSNTGSPVAQTPANTGSPVGNGAPNVLVPNPTITIDGQPAVLSPAVAPPTMPRAIAPPVGDIAISDLPIQPYTINLGSSQIIPRLVLREAPVREVLSLLARASGVNIAFADNAAGPTPGGPTAPGTPPTTGADARISLDIENESAQDVFNYVLRISGLQASRNGRTIFVGRSLPNAARDVAMRSVRLNQVRANEAAGYLVILGAESATAATERTTEVVRLGADQQQQGGGDAQVQAAPLTQTRTSERTVINPLRYDPKDSVPILRGLQIAVDQRTNTITLVGQRDLVALASEQLSRIDSRLRQVVVNVRVIDINLLQNDRLGTSFSFGVGGTRIVNTGGIGVINWSDRGAPYSTNLAPESVGFGPVSVPLSISGDVNGQNPNGFNIANDFLAQLQASVINGNAKILTDPTLVVQEGQVANVELTEEVVGTVEAETEVSNGVSNTTFTIEKEKAGLVLGIQVDRIDDNGFVTLSVSPSLKVPIDRFGALEDNAFATLLSERKLSSGTIRIRDGQTLVLAGIIQDTDRSEVRKIPILGDLPLLGSLFRRTDRRNERKELVVLLTPQLLDDSNASTAGYSYTPSREAQELIQRTNMR</sequence>
<dbReference type="EMBL" id="JAZAQF010000082">
    <property type="protein sequence ID" value="MFG3818813.1"/>
    <property type="molecule type" value="Genomic_DNA"/>
</dbReference>
<reference evidence="8" key="1">
    <citation type="journal article" date="2024" name="Algal Res.">
        <title>Biochemical, toxicological and genomic investigation of a high-biomass producing Limnothrix strain isolated from Italian shallow drinking water reservoir.</title>
        <authorList>
            <person name="Simonazzi M."/>
            <person name="Shishido T.K."/>
            <person name="Delbaje E."/>
            <person name="Wahlsten M."/>
            <person name="Fewer D.P."/>
            <person name="Sivonen K."/>
            <person name="Pezzolesi L."/>
            <person name="Pistocchi R."/>
        </authorList>
    </citation>
    <scope>NUCLEOTIDE SEQUENCE [LARGE SCALE GENOMIC DNA]</scope>
    <source>
        <strain evidence="8">LRLZ20PSL1</strain>
    </source>
</reference>
<feature type="compositionally biased region" description="Polar residues" evidence="5">
    <location>
        <begin position="151"/>
        <end position="161"/>
    </location>
</feature>
<dbReference type="InterPro" id="IPR004846">
    <property type="entry name" value="T2SS/T3SS_dom"/>
</dbReference>
<evidence type="ECO:0000256" key="5">
    <source>
        <dbReference type="SAM" id="MobiDB-lite"/>
    </source>
</evidence>
<dbReference type="Pfam" id="PF07660">
    <property type="entry name" value="STN"/>
    <property type="match status" value="1"/>
</dbReference>
<evidence type="ECO:0000256" key="3">
    <source>
        <dbReference type="ARBA" id="ARBA00023237"/>
    </source>
</evidence>
<dbReference type="InterPro" id="IPR021731">
    <property type="entry name" value="AMIN_dom"/>
</dbReference>
<evidence type="ECO:0000259" key="6">
    <source>
        <dbReference type="SMART" id="SM00965"/>
    </source>
</evidence>
<evidence type="ECO:0000256" key="1">
    <source>
        <dbReference type="ARBA" id="ARBA00022448"/>
    </source>
</evidence>
<evidence type="ECO:0000313" key="8">
    <source>
        <dbReference type="Proteomes" id="UP001604335"/>
    </source>
</evidence>
<dbReference type="PANTHER" id="PTHR30332:SF17">
    <property type="entry name" value="TYPE IV PILIATION SYSTEM PROTEIN DR_0774-RELATED"/>
    <property type="match status" value="1"/>
</dbReference>
<feature type="region of interest" description="Disordered" evidence="5">
    <location>
        <begin position="715"/>
        <end position="737"/>
    </location>
</feature>
<evidence type="ECO:0000256" key="2">
    <source>
        <dbReference type="ARBA" id="ARBA00023136"/>
    </source>
</evidence>
<dbReference type="PROSITE" id="PS00875">
    <property type="entry name" value="T2SP_D"/>
    <property type="match status" value="1"/>
</dbReference>